<proteinExistence type="predicted"/>
<keyword evidence="2" id="KW-1185">Reference proteome</keyword>
<evidence type="ECO:0000313" key="1">
    <source>
        <dbReference type="EMBL" id="KAF2794570.1"/>
    </source>
</evidence>
<sequence>MEPFSDCDYRSPDLEAFDAQAPQSRVLDRDKEPQTYSPIIRADKPSPSLSQIDLYRRWLETGKIFTVRHGSTDIHYCRKLSPYSYEKKECVVLFEAYKSAASLGDAAADFRDALVDAMAEFLDDHGIDLYPWEAFHAALAHVPGSQMKKLLAFFFVLNIRPCSYNAIFHFAAEYDMEFREMVAAEHLRLEACGKTYRSVWEAFMQSKTRDGRCQFHEHASNECWRAGKGKIQYRL</sequence>
<gene>
    <name evidence="1" type="ORF">K505DRAFT_324667</name>
</gene>
<accession>A0A6A6XDB2</accession>
<name>A0A6A6XDB2_9PLEO</name>
<dbReference type="AlphaFoldDB" id="A0A6A6XDB2"/>
<dbReference type="OrthoDB" id="3799737at2759"/>
<reference evidence="1" key="1">
    <citation type="journal article" date="2020" name="Stud. Mycol.">
        <title>101 Dothideomycetes genomes: a test case for predicting lifestyles and emergence of pathogens.</title>
        <authorList>
            <person name="Haridas S."/>
            <person name="Albert R."/>
            <person name="Binder M."/>
            <person name="Bloem J."/>
            <person name="Labutti K."/>
            <person name="Salamov A."/>
            <person name="Andreopoulos B."/>
            <person name="Baker S."/>
            <person name="Barry K."/>
            <person name="Bills G."/>
            <person name="Bluhm B."/>
            <person name="Cannon C."/>
            <person name="Castanera R."/>
            <person name="Culley D."/>
            <person name="Daum C."/>
            <person name="Ezra D."/>
            <person name="Gonzalez J."/>
            <person name="Henrissat B."/>
            <person name="Kuo A."/>
            <person name="Liang C."/>
            <person name="Lipzen A."/>
            <person name="Lutzoni F."/>
            <person name="Magnuson J."/>
            <person name="Mondo S."/>
            <person name="Nolan M."/>
            <person name="Ohm R."/>
            <person name="Pangilinan J."/>
            <person name="Park H.-J."/>
            <person name="Ramirez L."/>
            <person name="Alfaro M."/>
            <person name="Sun H."/>
            <person name="Tritt A."/>
            <person name="Yoshinaga Y."/>
            <person name="Zwiers L.-H."/>
            <person name="Turgeon B."/>
            <person name="Goodwin S."/>
            <person name="Spatafora J."/>
            <person name="Crous P."/>
            <person name="Grigoriev I."/>
        </authorList>
    </citation>
    <scope>NUCLEOTIDE SEQUENCE</scope>
    <source>
        <strain evidence="1">CBS 109.77</strain>
    </source>
</reference>
<protein>
    <submittedName>
        <fullName evidence="1">Uncharacterized protein</fullName>
    </submittedName>
</protein>
<organism evidence="1 2">
    <name type="scientific">Melanomma pulvis-pyrius CBS 109.77</name>
    <dbReference type="NCBI Taxonomy" id="1314802"/>
    <lineage>
        <taxon>Eukaryota</taxon>
        <taxon>Fungi</taxon>
        <taxon>Dikarya</taxon>
        <taxon>Ascomycota</taxon>
        <taxon>Pezizomycotina</taxon>
        <taxon>Dothideomycetes</taxon>
        <taxon>Pleosporomycetidae</taxon>
        <taxon>Pleosporales</taxon>
        <taxon>Melanommataceae</taxon>
        <taxon>Melanomma</taxon>
    </lineage>
</organism>
<dbReference type="Proteomes" id="UP000799757">
    <property type="component" value="Unassembled WGS sequence"/>
</dbReference>
<evidence type="ECO:0000313" key="2">
    <source>
        <dbReference type="Proteomes" id="UP000799757"/>
    </source>
</evidence>
<dbReference type="EMBL" id="MU001886">
    <property type="protein sequence ID" value="KAF2794570.1"/>
    <property type="molecule type" value="Genomic_DNA"/>
</dbReference>